<dbReference type="SMART" id="SM00249">
    <property type="entry name" value="PHD"/>
    <property type="match status" value="2"/>
</dbReference>
<dbReference type="SUPFAM" id="SSF57903">
    <property type="entry name" value="FYVE/PHD zinc finger"/>
    <property type="match status" value="1"/>
</dbReference>
<evidence type="ECO:0000259" key="6">
    <source>
        <dbReference type="PROSITE" id="PS50016"/>
    </source>
</evidence>
<dbReference type="OrthoDB" id="69354at2759"/>
<proteinExistence type="predicted"/>
<gene>
    <name evidence="7" type="ORF">BN9_074890</name>
</gene>
<dbReference type="PROSITE" id="PS50016">
    <property type="entry name" value="ZF_PHD_2"/>
    <property type="match status" value="1"/>
</dbReference>
<dbReference type="Proteomes" id="UP000053237">
    <property type="component" value="Unassembled WGS sequence"/>
</dbReference>
<evidence type="ECO:0000256" key="3">
    <source>
        <dbReference type="ARBA" id="ARBA00022833"/>
    </source>
</evidence>
<keyword evidence="1" id="KW-0479">Metal-binding</keyword>
<evidence type="ECO:0000256" key="5">
    <source>
        <dbReference type="SAM" id="MobiDB-lite"/>
    </source>
</evidence>
<dbReference type="InParanoid" id="A0A024FSZ2"/>
<dbReference type="InterPro" id="IPR011011">
    <property type="entry name" value="Znf_FYVE_PHD"/>
</dbReference>
<evidence type="ECO:0000256" key="2">
    <source>
        <dbReference type="ARBA" id="ARBA00022771"/>
    </source>
</evidence>
<comment type="caution">
    <text evidence="7">The sequence shown here is derived from an EMBL/GenBank/DDBJ whole genome shotgun (WGS) entry which is preliminary data.</text>
</comment>
<feature type="domain" description="PHD-type" evidence="6">
    <location>
        <begin position="190"/>
        <end position="255"/>
    </location>
</feature>
<dbReference type="InterPro" id="IPR019786">
    <property type="entry name" value="Zinc_finger_PHD-type_CS"/>
</dbReference>
<evidence type="ECO:0000313" key="8">
    <source>
        <dbReference type="Proteomes" id="UP000053237"/>
    </source>
</evidence>
<dbReference type="GO" id="GO:0008270">
    <property type="term" value="F:zinc ion binding"/>
    <property type="evidence" value="ECO:0007669"/>
    <property type="project" value="UniProtKB-KW"/>
</dbReference>
<accession>A0A024FSZ2</accession>
<dbReference type="AlphaFoldDB" id="A0A024FSZ2"/>
<evidence type="ECO:0000313" key="7">
    <source>
        <dbReference type="EMBL" id="CCI10178.1"/>
    </source>
</evidence>
<dbReference type="PROSITE" id="PS01359">
    <property type="entry name" value="ZF_PHD_1"/>
    <property type="match status" value="1"/>
</dbReference>
<dbReference type="STRING" id="65357.A0A024FSZ2"/>
<name>A0A024FSZ2_9STRA</name>
<sequence length="576" mass="65385">MGMPNKKNQQHDLTCDESLPNHENSIISNSDTLNEEVSCPVCHTKSSLNESEFVLHFLNCSAKTFAPPRDRMTCSPHDYRPHTNQYKLKHSENANMDVAEKTHCSVCKAIYTSRCTDYEIEFHEDECRRNNYDYKTHSGNTFMTKFENTRSEAHKLSDTHSFETSETRRPLKHARTLSKECVTGRTVKKSSSCAICLSDSSSQNLIRCSATCGQMFHPLCIKANHLQIAQLKKSNKNGTGSLDHFPWTCGHCLRAIHLCQICGFLGKDGEDLLQCSVASCQAYFHSFCLGQRIGDPAAVPTSSRSEKPMGAYCSVGFQNNDTDTLIASCSTDCARSEDRQINANNDYDRFMCQTCRIYNEKDTMKIIKRRGLRRSLQSQISIGEIVLVLPERFLLRDGYCANSDLIWGIVVRIELLKDYLSYENGIPATECMSPDILEELQILTIESFMDARTWNLTNAQVLSIAAADNFDTPLNMLRNCIEWYTYIQCVNFFYSGYRKQSDDIANERAKLLQKSCAAFRGYTRKVMLAHTQHHDALTSMSWASANRGFENFEKTMARSEPVSFSEITEAPVFSFL</sequence>
<dbReference type="EMBL" id="CAIX01000131">
    <property type="protein sequence ID" value="CCI10178.1"/>
    <property type="molecule type" value="Genomic_DNA"/>
</dbReference>
<organism evidence="7 8">
    <name type="scientific">Albugo candida</name>
    <dbReference type="NCBI Taxonomy" id="65357"/>
    <lineage>
        <taxon>Eukaryota</taxon>
        <taxon>Sar</taxon>
        <taxon>Stramenopiles</taxon>
        <taxon>Oomycota</taxon>
        <taxon>Peronosporomycetes</taxon>
        <taxon>Albuginales</taxon>
        <taxon>Albuginaceae</taxon>
        <taxon>Albugo</taxon>
    </lineage>
</organism>
<keyword evidence="8" id="KW-1185">Reference proteome</keyword>
<dbReference type="InterPro" id="IPR055198">
    <property type="entry name" value="NSD_PHD"/>
</dbReference>
<dbReference type="Pfam" id="PF22908">
    <property type="entry name" value="PHD_NSD"/>
    <property type="match status" value="1"/>
</dbReference>
<keyword evidence="2 4" id="KW-0863">Zinc-finger</keyword>
<reference evidence="7 8" key="1">
    <citation type="submission" date="2012-05" db="EMBL/GenBank/DDBJ databases">
        <title>Recombination and specialization in a pathogen metapopulation.</title>
        <authorList>
            <person name="Gardiner A."/>
            <person name="Kemen E."/>
            <person name="Schultz-Larsen T."/>
            <person name="MacLean D."/>
            <person name="Van Oosterhout C."/>
            <person name="Jones J.D.G."/>
        </authorList>
    </citation>
    <scope>NUCLEOTIDE SEQUENCE [LARGE SCALE GENOMIC DNA]</scope>
    <source>
        <strain evidence="7 8">Ac Nc2</strain>
    </source>
</reference>
<protein>
    <recommendedName>
        <fullName evidence="6">PHD-type domain-containing protein</fullName>
    </recommendedName>
</protein>
<dbReference type="InterPro" id="IPR001965">
    <property type="entry name" value="Znf_PHD"/>
</dbReference>
<keyword evidence="3" id="KW-0862">Zinc</keyword>
<feature type="region of interest" description="Disordered" evidence="5">
    <location>
        <begin position="1"/>
        <end position="21"/>
    </location>
</feature>
<evidence type="ECO:0000256" key="1">
    <source>
        <dbReference type="ARBA" id="ARBA00022723"/>
    </source>
</evidence>
<evidence type="ECO:0000256" key="4">
    <source>
        <dbReference type="PROSITE-ProRule" id="PRU00146"/>
    </source>
</evidence>
<dbReference type="InterPro" id="IPR019787">
    <property type="entry name" value="Znf_PHD-finger"/>
</dbReference>